<proteinExistence type="predicted"/>
<sequence length="50" mass="5049">MLMIADDCMDAGARAPKVGALGDAGAVAESNALSSVAFPIGRFCKQIGHN</sequence>
<evidence type="ECO:0000313" key="2">
    <source>
        <dbReference type="Proteomes" id="UP001160519"/>
    </source>
</evidence>
<organism evidence="1 2">
    <name type="scientific">Candidatus Methylobacter titanis</name>
    <dbReference type="NCBI Taxonomy" id="3053457"/>
    <lineage>
        <taxon>Bacteria</taxon>
        <taxon>Pseudomonadati</taxon>
        <taxon>Pseudomonadota</taxon>
        <taxon>Gammaproteobacteria</taxon>
        <taxon>Methylococcales</taxon>
        <taxon>Methylococcaceae</taxon>
        <taxon>Methylobacter</taxon>
    </lineage>
</organism>
<dbReference type="Proteomes" id="UP001160519">
    <property type="component" value="Unassembled WGS sequence"/>
</dbReference>
<accession>A0AA43Q1J2</accession>
<reference evidence="1" key="1">
    <citation type="submission" date="2023-01" db="EMBL/GenBank/DDBJ databases">
        <title>Biogeochemical cycle of methane in antarctic sediments.</title>
        <authorList>
            <person name="Roldan D.M."/>
            <person name="Menes R.J."/>
        </authorList>
    </citation>
    <scope>NUCLEOTIDE SEQUENCE [LARGE SCALE GENOMIC DNA]</scope>
    <source>
        <strain evidence="1">K-2018 MAG008</strain>
    </source>
</reference>
<comment type="caution">
    <text evidence="1">The sequence shown here is derived from an EMBL/GenBank/DDBJ whole genome shotgun (WGS) entry which is preliminary data.</text>
</comment>
<dbReference type="AlphaFoldDB" id="A0AA43Q1J2"/>
<evidence type="ECO:0000313" key="1">
    <source>
        <dbReference type="EMBL" id="MDI1229836.1"/>
    </source>
</evidence>
<gene>
    <name evidence="1" type="ORF">PSU93_01650</name>
</gene>
<dbReference type="EMBL" id="JAQSDF010000002">
    <property type="protein sequence ID" value="MDI1229836.1"/>
    <property type="molecule type" value="Genomic_DNA"/>
</dbReference>
<keyword evidence="2" id="KW-1185">Reference proteome</keyword>
<name>A0AA43Q1J2_9GAMM</name>
<protein>
    <submittedName>
        <fullName evidence="1">Uncharacterized protein</fullName>
    </submittedName>
</protein>